<comment type="caution">
    <text evidence="3">The sequence shown here is derived from an EMBL/GenBank/DDBJ whole genome shotgun (WGS) entry which is preliminary data.</text>
</comment>
<evidence type="ECO:0000259" key="2">
    <source>
        <dbReference type="SMART" id="SM00849"/>
    </source>
</evidence>
<keyword evidence="4" id="KW-1185">Reference proteome</keyword>
<evidence type="ECO:0000256" key="1">
    <source>
        <dbReference type="SAM" id="MobiDB-lite"/>
    </source>
</evidence>
<name>A0ABT0I4V3_9ACTN</name>
<dbReference type="RefSeq" id="WP_248631537.1">
    <property type="nucleotide sequence ID" value="NZ_JALPTH010000002.1"/>
</dbReference>
<protein>
    <submittedName>
        <fullName evidence="3">MBL fold metallo-hydrolase</fullName>
    </submittedName>
</protein>
<feature type="domain" description="Metallo-beta-lactamase" evidence="2">
    <location>
        <begin position="27"/>
        <end position="227"/>
    </location>
</feature>
<dbReference type="Gene3D" id="3.60.15.10">
    <property type="entry name" value="Ribonuclease Z/Hydroxyacylglutathione hydrolase-like"/>
    <property type="match status" value="1"/>
</dbReference>
<evidence type="ECO:0000313" key="3">
    <source>
        <dbReference type="EMBL" id="MCK8676355.1"/>
    </source>
</evidence>
<dbReference type="InterPro" id="IPR050855">
    <property type="entry name" value="NDM-1-like"/>
</dbReference>
<dbReference type="Pfam" id="PF00753">
    <property type="entry name" value="Lactamase_B"/>
    <property type="match status" value="1"/>
</dbReference>
<proteinExistence type="predicted"/>
<feature type="region of interest" description="Disordered" evidence="1">
    <location>
        <begin position="316"/>
        <end position="342"/>
    </location>
</feature>
<organism evidence="3 4">
    <name type="scientific">Streptomyces lichenis</name>
    <dbReference type="NCBI Taxonomy" id="2306967"/>
    <lineage>
        <taxon>Bacteria</taxon>
        <taxon>Bacillati</taxon>
        <taxon>Actinomycetota</taxon>
        <taxon>Actinomycetes</taxon>
        <taxon>Kitasatosporales</taxon>
        <taxon>Streptomycetaceae</taxon>
        <taxon>Streptomyces</taxon>
    </lineage>
</organism>
<accession>A0ABT0I4V3</accession>
<dbReference type="InterPro" id="IPR001279">
    <property type="entry name" value="Metallo-B-lactamas"/>
</dbReference>
<dbReference type="SUPFAM" id="SSF56281">
    <property type="entry name" value="Metallo-hydrolase/oxidoreductase"/>
    <property type="match status" value="1"/>
</dbReference>
<dbReference type="SMART" id="SM00849">
    <property type="entry name" value="Lactamase_B"/>
    <property type="match status" value="1"/>
</dbReference>
<reference evidence="3 4" key="1">
    <citation type="submission" date="2022-04" db="EMBL/GenBank/DDBJ databases">
        <title>Streptomyces sp. nov. LCR6-01 isolated from Lichen of Dirinaria sp.</title>
        <authorList>
            <person name="Kanchanasin P."/>
            <person name="Tanasupawat S."/>
            <person name="Phongsopitanun W."/>
        </authorList>
    </citation>
    <scope>NUCLEOTIDE SEQUENCE [LARGE SCALE GENOMIC DNA]</scope>
    <source>
        <strain evidence="3 4">LCR6-01</strain>
    </source>
</reference>
<dbReference type="PANTHER" id="PTHR42951:SF4">
    <property type="entry name" value="ACYL-COENZYME A THIOESTERASE MBLAC2"/>
    <property type="match status" value="1"/>
</dbReference>
<dbReference type="Proteomes" id="UP001522868">
    <property type="component" value="Unassembled WGS sequence"/>
</dbReference>
<gene>
    <name evidence="3" type="ORF">M1O15_02765</name>
</gene>
<dbReference type="CDD" id="cd16282">
    <property type="entry name" value="metallo-hydrolase-like_MBL-fold"/>
    <property type="match status" value="1"/>
</dbReference>
<evidence type="ECO:0000313" key="4">
    <source>
        <dbReference type="Proteomes" id="UP001522868"/>
    </source>
</evidence>
<dbReference type="EMBL" id="JALPTH010000002">
    <property type="protein sequence ID" value="MCK8676355.1"/>
    <property type="molecule type" value="Genomic_DNA"/>
</dbReference>
<sequence>MKLTAHFGPIAPGVYVWQPDGGAAWGLANCGVIRAGGEALIVDTPYTPALTDAFLAAAREVIGAGTPLDRVVVTHANGDHTWGSQQLPGAEIIATQAALEHQCVEPTPGQLHALVHDSDPDQPLGWYFRRHFGAFDFSGITVLPPTTTFTGRQELSVGGTPVVLYEAGPAHTVGDLFVHLPEQRVVFAGDLVFAGDHPSHWAGPLELISAACRRILDLEPEWIVPGHGPLLTPDGLRKHLGYLDNLAAQARLLHGQGRTAPEAARLLIEEDRYPGLGLPERLAISLSTEFRHLDGNRTVPELLLPMEHAARIARDRAVSAEHTGQPDADRTTAPEAIPIQTS</sequence>
<dbReference type="PANTHER" id="PTHR42951">
    <property type="entry name" value="METALLO-BETA-LACTAMASE DOMAIN-CONTAINING"/>
    <property type="match status" value="1"/>
</dbReference>
<dbReference type="InterPro" id="IPR036866">
    <property type="entry name" value="RibonucZ/Hydroxyglut_hydro"/>
</dbReference>